<sequence>MAGKNVERETLIVTSKVKAYIKSKGFMTSGDAIDGLNEKFTN</sequence>
<organism evidence="1 2">
    <name type="scientific">Leptospira interrogans serovar Pyrogenes str. 200701872</name>
    <dbReference type="NCBI Taxonomy" id="1193029"/>
    <lineage>
        <taxon>Bacteria</taxon>
        <taxon>Pseudomonadati</taxon>
        <taxon>Spirochaetota</taxon>
        <taxon>Spirochaetia</taxon>
        <taxon>Leptospirales</taxon>
        <taxon>Leptospiraceae</taxon>
        <taxon>Leptospira</taxon>
    </lineage>
</organism>
<proteinExistence type="predicted"/>
<reference evidence="1 2" key="1">
    <citation type="submission" date="2013-01" db="EMBL/GenBank/DDBJ databases">
        <authorList>
            <person name="Harkins D.M."/>
            <person name="Durkin A.S."/>
            <person name="Brinkac L.M."/>
            <person name="Haft D.H."/>
            <person name="Selengut J.D."/>
            <person name="Sanka R."/>
            <person name="DePew J."/>
            <person name="Purushe J."/>
            <person name="Picardeau M."/>
            <person name="Werts C."/>
            <person name="Goarant C."/>
            <person name="Vinetz J.M."/>
            <person name="Sutton G.G."/>
            <person name="Nierman W.C."/>
            <person name="Fouts D.E."/>
        </authorList>
    </citation>
    <scope>NUCLEOTIDE SEQUENCE [LARGE SCALE GENOMIC DNA]</scope>
    <source>
        <strain evidence="1 2">200701872</strain>
    </source>
</reference>
<gene>
    <name evidence="1" type="ORF">LEP1GSC124_2112</name>
</gene>
<dbReference type="EMBL" id="AKWN02000150">
    <property type="protein sequence ID" value="EMP08273.1"/>
    <property type="molecule type" value="Genomic_DNA"/>
</dbReference>
<dbReference type="BioCyc" id="LINT1193029:G11R4-1589-MONOMER"/>
<protein>
    <submittedName>
        <fullName evidence="1">Uncharacterized protein</fullName>
    </submittedName>
</protein>
<evidence type="ECO:0000313" key="2">
    <source>
        <dbReference type="Proteomes" id="UP000012117"/>
    </source>
</evidence>
<comment type="caution">
    <text evidence="1">The sequence shown here is derived from an EMBL/GenBank/DDBJ whole genome shotgun (WGS) entry which is preliminary data.</text>
</comment>
<dbReference type="Proteomes" id="UP000012117">
    <property type="component" value="Unassembled WGS sequence"/>
</dbReference>
<dbReference type="AlphaFoldDB" id="M6ZP66"/>
<accession>M6ZP66</accession>
<name>M6ZP66_LEPIR</name>
<evidence type="ECO:0000313" key="1">
    <source>
        <dbReference type="EMBL" id="EMP08273.1"/>
    </source>
</evidence>